<dbReference type="GO" id="GO:0006955">
    <property type="term" value="P:immune response"/>
    <property type="evidence" value="ECO:0007669"/>
    <property type="project" value="InterPro"/>
</dbReference>
<reference evidence="3 4" key="1">
    <citation type="journal article" date="2018" name="Mol. Genet. Genomics">
        <title>The red deer Cervus elaphus genome CerEla1.0: sequencing, annotating, genes, and chromosomes.</title>
        <authorList>
            <person name="Bana N.A."/>
            <person name="Nyiri A."/>
            <person name="Nagy J."/>
            <person name="Frank K."/>
            <person name="Nagy T."/>
            <person name="Steger V."/>
            <person name="Schiller M."/>
            <person name="Lakatos P."/>
            <person name="Sugar L."/>
            <person name="Horn P."/>
            <person name="Barta E."/>
            <person name="Orosz L."/>
        </authorList>
    </citation>
    <scope>NUCLEOTIDE SEQUENCE [LARGE SCALE GENOMIC DNA]</scope>
    <source>
        <strain evidence="3">Hungarian</strain>
    </source>
</reference>
<dbReference type="EMBL" id="MKHE01000007">
    <property type="protein sequence ID" value="OWK13473.1"/>
    <property type="molecule type" value="Genomic_DNA"/>
</dbReference>
<comment type="caution">
    <text evidence="3">The sequence shown here is derived from an EMBL/GenBank/DDBJ whole genome shotgun (WGS) entry which is preliminary data.</text>
</comment>
<proteinExistence type="predicted"/>
<keyword evidence="4" id="KW-1185">Reference proteome</keyword>
<dbReference type="AlphaFoldDB" id="A0A212D5H6"/>
<evidence type="ECO:0000259" key="2">
    <source>
        <dbReference type="Pfam" id="PF06623"/>
    </source>
</evidence>
<evidence type="ECO:0000313" key="3">
    <source>
        <dbReference type="EMBL" id="OWK13473.1"/>
    </source>
</evidence>
<accession>A0A212D5H6</accession>
<keyword evidence="1" id="KW-0732">Signal</keyword>
<dbReference type="Proteomes" id="UP000242450">
    <property type="component" value="Chromosome 7"/>
</dbReference>
<dbReference type="InterPro" id="IPR010579">
    <property type="entry name" value="MHC_I_a_C"/>
</dbReference>
<dbReference type="GO" id="GO:0019882">
    <property type="term" value="P:antigen processing and presentation"/>
    <property type="evidence" value="ECO:0007669"/>
    <property type="project" value="InterPro"/>
</dbReference>
<organism evidence="3 4">
    <name type="scientific">Cervus elaphus hippelaphus</name>
    <name type="common">European red deer</name>
    <dbReference type="NCBI Taxonomy" id="46360"/>
    <lineage>
        <taxon>Eukaryota</taxon>
        <taxon>Metazoa</taxon>
        <taxon>Chordata</taxon>
        <taxon>Craniata</taxon>
        <taxon>Vertebrata</taxon>
        <taxon>Euteleostomi</taxon>
        <taxon>Mammalia</taxon>
        <taxon>Eutheria</taxon>
        <taxon>Laurasiatheria</taxon>
        <taxon>Artiodactyla</taxon>
        <taxon>Ruminantia</taxon>
        <taxon>Pecora</taxon>
        <taxon>Cervidae</taxon>
        <taxon>Cervinae</taxon>
        <taxon>Cervus</taxon>
    </lineage>
</organism>
<evidence type="ECO:0000256" key="1">
    <source>
        <dbReference type="SAM" id="SignalP"/>
    </source>
</evidence>
<feature type="domain" description="MHC class I alpha chain C-terminal" evidence="2">
    <location>
        <begin position="26"/>
        <end position="53"/>
    </location>
</feature>
<evidence type="ECO:0000313" key="4">
    <source>
        <dbReference type="Proteomes" id="UP000242450"/>
    </source>
</evidence>
<gene>
    <name evidence="3" type="ORF">Celaphus_00014494</name>
</gene>
<dbReference type="Pfam" id="PF06623">
    <property type="entry name" value="MHC_I_C"/>
    <property type="match status" value="1"/>
</dbReference>
<sequence>MGIIVGLVLLVVVVVAGAVIWRKKCSGEKGRIYTQAASNDSAQSSDVSLTIPKV</sequence>
<feature type="chain" id="PRO_5013324327" evidence="1">
    <location>
        <begin position="19"/>
        <end position="54"/>
    </location>
</feature>
<feature type="signal peptide" evidence="1">
    <location>
        <begin position="1"/>
        <end position="18"/>
    </location>
</feature>
<protein>
    <submittedName>
        <fullName evidence="3">BOLA</fullName>
    </submittedName>
</protein>
<name>A0A212D5H6_CEREH</name>